<keyword evidence="11" id="KW-0676">Redox-active center</keyword>
<comment type="subcellular location">
    <subcellularLocation>
        <location evidence="1">Membrane</location>
        <topology evidence="1">Multi-pass membrane protein</topology>
    </subcellularLocation>
</comment>
<dbReference type="PANTHER" id="PTHR43469:SF1">
    <property type="entry name" value="SPBETA PROPHAGE-DERIVED DISULFIDE BOND FORMATION PROTEIN B"/>
    <property type="match status" value="1"/>
</dbReference>
<keyword evidence="6 12" id="KW-1133">Transmembrane helix</keyword>
<keyword evidence="7" id="KW-0560">Oxidoreductase</keyword>
<keyword evidence="8 12" id="KW-0472">Membrane</keyword>
<proteinExistence type="inferred from homology"/>
<keyword evidence="5" id="KW-0249">Electron transport</keyword>
<dbReference type="InterPro" id="IPR023380">
    <property type="entry name" value="DsbB-like_sf"/>
</dbReference>
<dbReference type="Gene3D" id="1.20.1550.10">
    <property type="entry name" value="DsbB-like"/>
    <property type="match status" value="1"/>
</dbReference>
<dbReference type="AlphaFoldDB" id="A0A1F6WCC7"/>
<dbReference type="SUPFAM" id="SSF158442">
    <property type="entry name" value="DsbB-like"/>
    <property type="match status" value="1"/>
</dbReference>
<dbReference type="EMBL" id="MFUJ01000013">
    <property type="protein sequence ID" value="OGI79416.1"/>
    <property type="molecule type" value="Genomic_DNA"/>
</dbReference>
<sequence>MIFGFFLSFIPVLFSLFYSEVLNYAPCFHCWVQRIFLFPQVFLFGVAWLRKDKNVFWYSAPLLFIGVLDVLYLNYLYYFNPSSAPCDASGVSCAQQLVNEFGGYISIPMLSLTSFFALVTLLLVVRYYKDE</sequence>
<comment type="caution">
    <text evidence="13">The sequence shown here is derived from an EMBL/GenBank/DDBJ whole genome shotgun (WGS) entry which is preliminary data.</text>
</comment>
<keyword evidence="3" id="KW-0813">Transport</keyword>
<dbReference type="InterPro" id="IPR012187">
    <property type="entry name" value="Disulphide_bond_form_BdbC"/>
</dbReference>
<dbReference type="GO" id="GO:0016020">
    <property type="term" value="C:membrane"/>
    <property type="evidence" value="ECO:0007669"/>
    <property type="project" value="UniProtKB-SubCell"/>
</dbReference>
<evidence type="ECO:0000256" key="11">
    <source>
        <dbReference type="ARBA" id="ARBA00023284"/>
    </source>
</evidence>
<feature type="transmembrane region" description="Helical" evidence="12">
    <location>
        <begin position="105"/>
        <end position="128"/>
    </location>
</feature>
<dbReference type="GO" id="GO:0006457">
    <property type="term" value="P:protein folding"/>
    <property type="evidence" value="ECO:0007669"/>
    <property type="project" value="InterPro"/>
</dbReference>
<evidence type="ECO:0000313" key="14">
    <source>
        <dbReference type="Proteomes" id="UP000177052"/>
    </source>
</evidence>
<gene>
    <name evidence="13" type="ORF">A3F19_01675</name>
</gene>
<evidence type="ECO:0000256" key="6">
    <source>
        <dbReference type="ARBA" id="ARBA00022989"/>
    </source>
</evidence>
<organism evidence="13 14">
    <name type="scientific">Candidatus Nomurabacteria bacterium RIFCSPHIGHO2_12_FULL_37_29</name>
    <dbReference type="NCBI Taxonomy" id="1801759"/>
    <lineage>
        <taxon>Bacteria</taxon>
        <taxon>Candidatus Nomuraibacteriota</taxon>
    </lineage>
</organism>
<name>A0A1F6WCC7_9BACT</name>
<comment type="similarity">
    <text evidence="2">Belongs to the DsbB family. BdbC subfamily.</text>
</comment>
<dbReference type="PANTHER" id="PTHR43469">
    <property type="entry name" value="DISULFIDE FORMATION PROTEIN-RELATED"/>
    <property type="match status" value="1"/>
</dbReference>
<evidence type="ECO:0000256" key="1">
    <source>
        <dbReference type="ARBA" id="ARBA00004141"/>
    </source>
</evidence>
<dbReference type="InterPro" id="IPR003752">
    <property type="entry name" value="DiS_bond_form_DsbB/BdbC"/>
</dbReference>
<evidence type="ECO:0000256" key="12">
    <source>
        <dbReference type="SAM" id="Phobius"/>
    </source>
</evidence>
<evidence type="ECO:0000256" key="10">
    <source>
        <dbReference type="ARBA" id="ARBA00023186"/>
    </source>
</evidence>
<evidence type="ECO:0008006" key="15">
    <source>
        <dbReference type="Google" id="ProtNLM"/>
    </source>
</evidence>
<feature type="transmembrane region" description="Helical" evidence="12">
    <location>
        <begin position="31"/>
        <end position="49"/>
    </location>
</feature>
<evidence type="ECO:0000256" key="4">
    <source>
        <dbReference type="ARBA" id="ARBA00022692"/>
    </source>
</evidence>
<evidence type="ECO:0000256" key="3">
    <source>
        <dbReference type="ARBA" id="ARBA00022448"/>
    </source>
</evidence>
<evidence type="ECO:0000313" key="13">
    <source>
        <dbReference type="EMBL" id="OGI79416.1"/>
    </source>
</evidence>
<dbReference type="Pfam" id="PF02600">
    <property type="entry name" value="DsbB"/>
    <property type="match status" value="1"/>
</dbReference>
<accession>A0A1F6WCC7</accession>
<reference evidence="13 14" key="1">
    <citation type="journal article" date="2016" name="Nat. Commun.">
        <title>Thousands of microbial genomes shed light on interconnected biogeochemical processes in an aquifer system.</title>
        <authorList>
            <person name="Anantharaman K."/>
            <person name="Brown C.T."/>
            <person name="Hug L.A."/>
            <person name="Sharon I."/>
            <person name="Castelle C.J."/>
            <person name="Probst A.J."/>
            <person name="Thomas B.C."/>
            <person name="Singh A."/>
            <person name="Wilkins M.J."/>
            <person name="Karaoz U."/>
            <person name="Brodie E.L."/>
            <person name="Williams K.H."/>
            <person name="Hubbard S.S."/>
            <person name="Banfield J.F."/>
        </authorList>
    </citation>
    <scope>NUCLEOTIDE SEQUENCE [LARGE SCALE GENOMIC DNA]</scope>
</reference>
<keyword evidence="9" id="KW-1015">Disulfide bond</keyword>
<feature type="transmembrane region" description="Helical" evidence="12">
    <location>
        <begin position="56"/>
        <end position="75"/>
    </location>
</feature>
<keyword evidence="4 12" id="KW-0812">Transmembrane</keyword>
<dbReference type="GO" id="GO:0015035">
    <property type="term" value="F:protein-disulfide reductase activity"/>
    <property type="evidence" value="ECO:0007669"/>
    <property type="project" value="InterPro"/>
</dbReference>
<evidence type="ECO:0000256" key="2">
    <source>
        <dbReference type="ARBA" id="ARBA00007602"/>
    </source>
</evidence>
<evidence type="ECO:0000256" key="7">
    <source>
        <dbReference type="ARBA" id="ARBA00023002"/>
    </source>
</evidence>
<protein>
    <recommendedName>
        <fullName evidence="15">2-oxoglutarate dehydrogenase</fullName>
    </recommendedName>
</protein>
<evidence type="ECO:0000256" key="9">
    <source>
        <dbReference type="ARBA" id="ARBA00023157"/>
    </source>
</evidence>
<evidence type="ECO:0000256" key="8">
    <source>
        <dbReference type="ARBA" id="ARBA00023136"/>
    </source>
</evidence>
<dbReference type="Proteomes" id="UP000177052">
    <property type="component" value="Unassembled WGS sequence"/>
</dbReference>
<keyword evidence="10" id="KW-0143">Chaperone</keyword>
<evidence type="ECO:0000256" key="5">
    <source>
        <dbReference type="ARBA" id="ARBA00022982"/>
    </source>
</evidence>